<evidence type="ECO:0000256" key="6">
    <source>
        <dbReference type="RuleBase" id="RU004003"/>
    </source>
</evidence>
<dbReference type="Pfam" id="PF03958">
    <property type="entry name" value="Secretin_N"/>
    <property type="match status" value="1"/>
</dbReference>
<reference evidence="10" key="2">
    <citation type="journal article" date="2016" name="Int. J. Syst. Evol. Microbiol.">
        <title>Complete genome sequence and cell structure of Limnochorda pilosa, a Gram-negative spore-former within the phylum Firmicutes.</title>
        <authorList>
            <person name="Watanabe M."/>
            <person name="Kojima H."/>
            <person name="Fukui M."/>
        </authorList>
    </citation>
    <scope>NUCLEOTIDE SEQUENCE [LARGE SCALE GENOMIC DNA]</scope>
    <source>
        <strain evidence="10">HC45</strain>
    </source>
</reference>
<evidence type="ECO:0000256" key="1">
    <source>
        <dbReference type="ARBA" id="ARBA00004370"/>
    </source>
</evidence>
<proteinExistence type="inferred from homology"/>
<evidence type="ECO:0000256" key="2">
    <source>
        <dbReference type="ARBA" id="ARBA00022448"/>
    </source>
</evidence>
<dbReference type="KEGG" id="lpil:LIP_2855"/>
<dbReference type="Proteomes" id="UP000065807">
    <property type="component" value="Chromosome"/>
</dbReference>
<keyword evidence="10" id="KW-1185">Reference proteome</keyword>
<dbReference type="InterPro" id="IPR004845">
    <property type="entry name" value="T2SS_GspD_CS"/>
</dbReference>
<dbReference type="Pfam" id="PF00263">
    <property type="entry name" value="Secretin"/>
    <property type="match status" value="1"/>
</dbReference>
<dbReference type="PANTHER" id="PTHR30332">
    <property type="entry name" value="PROBABLE GENERAL SECRETION PATHWAY PROTEIN D"/>
    <property type="match status" value="1"/>
</dbReference>
<dbReference type="GO" id="GO:0015627">
    <property type="term" value="C:type II protein secretion system complex"/>
    <property type="evidence" value="ECO:0007669"/>
    <property type="project" value="TreeGrafter"/>
</dbReference>
<dbReference type="InterPro" id="IPR038591">
    <property type="entry name" value="NolW-like_sf"/>
</dbReference>
<dbReference type="InterPro" id="IPR011662">
    <property type="entry name" value="Secretin/TonB_short_N"/>
</dbReference>
<dbReference type="Gene3D" id="3.30.1370.120">
    <property type="match status" value="1"/>
</dbReference>
<dbReference type="SMART" id="SM00965">
    <property type="entry name" value="STN"/>
    <property type="match status" value="1"/>
</dbReference>
<protein>
    <submittedName>
        <fullName evidence="9">Secretin</fullName>
    </submittedName>
</protein>
<keyword evidence="3" id="KW-0732">Signal</keyword>
<evidence type="ECO:0000256" key="4">
    <source>
        <dbReference type="ARBA" id="ARBA00023136"/>
    </source>
</evidence>
<dbReference type="PRINTS" id="PR01032">
    <property type="entry name" value="PHAGEIV"/>
</dbReference>
<dbReference type="EMBL" id="AP014924">
    <property type="protein sequence ID" value="BAS28684.1"/>
    <property type="molecule type" value="Genomic_DNA"/>
</dbReference>
<dbReference type="STRING" id="1555112.LIP_2855"/>
<evidence type="ECO:0000256" key="3">
    <source>
        <dbReference type="ARBA" id="ARBA00022729"/>
    </source>
</evidence>
<accession>A0A0K2SPF1</accession>
<dbReference type="InterPro" id="IPR005644">
    <property type="entry name" value="NolW-like"/>
</dbReference>
<dbReference type="PROSITE" id="PS00875">
    <property type="entry name" value="T2SP_D"/>
    <property type="match status" value="1"/>
</dbReference>
<gene>
    <name evidence="9" type="ORF">LIP_2855</name>
</gene>
<keyword evidence="4" id="KW-0472">Membrane</keyword>
<comment type="similarity">
    <text evidence="6">Belongs to the bacterial secretin family.</text>
</comment>
<dbReference type="PANTHER" id="PTHR30332:SF17">
    <property type="entry name" value="TYPE IV PILIATION SYSTEM PROTEIN DR_0774-RELATED"/>
    <property type="match status" value="1"/>
</dbReference>
<evidence type="ECO:0000313" key="10">
    <source>
        <dbReference type="Proteomes" id="UP000065807"/>
    </source>
</evidence>
<name>A0A0K2SPF1_LIMPI</name>
<dbReference type="Gene3D" id="3.30.1370.130">
    <property type="match status" value="1"/>
</dbReference>
<evidence type="ECO:0000313" key="9">
    <source>
        <dbReference type="EMBL" id="BAS28684.1"/>
    </source>
</evidence>
<dbReference type="AlphaFoldDB" id="A0A0K2SPF1"/>
<dbReference type="InterPro" id="IPR050810">
    <property type="entry name" value="Bact_Secretion_Sys_Channel"/>
</dbReference>
<evidence type="ECO:0000259" key="8">
    <source>
        <dbReference type="SMART" id="SM00965"/>
    </source>
</evidence>
<keyword evidence="5" id="KW-0998">Cell outer membrane</keyword>
<feature type="domain" description="Secretin/TonB short N-terminal" evidence="8">
    <location>
        <begin position="65"/>
        <end position="114"/>
    </location>
</feature>
<evidence type="ECO:0000256" key="5">
    <source>
        <dbReference type="ARBA" id="ARBA00023237"/>
    </source>
</evidence>
<dbReference type="InterPro" id="IPR004846">
    <property type="entry name" value="T2SS/T3SS_dom"/>
</dbReference>
<reference evidence="10" key="1">
    <citation type="submission" date="2015-07" db="EMBL/GenBank/DDBJ databases">
        <title>Complete genome sequence and phylogenetic analysis of Limnochorda pilosa.</title>
        <authorList>
            <person name="Watanabe M."/>
            <person name="Kojima H."/>
            <person name="Fukui M."/>
        </authorList>
    </citation>
    <scope>NUCLEOTIDE SEQUENCE [LARGE SCALE GENOMIC DNA]</scope>
    <source>
        <strain evidence="10">HC45</strain>
    </source>
</reference>
<comment type="subcellular location">
    <subcellularLocation>
        <location evidence="7">Cell outer membrane</location>
    </subcellularLocation>
    <subcellularLocation>
        <location evidence="1">Membrane</location>
    </subcellularLocation>
</comment>
<evidence type="ECO:0000256" key="7">
    <source>
        <dbReference type="RuleBase" id="RU004004"/>
    </source>
</evidence>
<dbReference type="GO" id="GO:0009306">
    <property type="term" value="P:protein secretion"/>
    <property type="evidence" value="ECO:0007669"/>
    <property type="project" value="InterPro"/>
</dbReference>
<dbReference type="InterPro" id="IPR001775">
    <property type="entry name" value="GspD/PilQ"/>
</dbReference>
<dbReference type="PRINTS" id="PR00811">
    <property type="entry name" value="BCTERIALGSPD"/>
</dbReference>
<keyword evidence="2 7" id="KW-0813">Transport</keyword>
<sequence length="412" mass="44669">MAGLCLALGLGTEAAPIRAQDALQAPAPAPQASKEEEDPQPLVSNVFVETFITQALQDIGLQAGVNILADPGVQGFVTLELNEVPFEKALRLILAPGGFTYVKLDETTYLVGKADRTSPVFHALTRTQRVPLSYVTADQARRLLSEYYTNYVRFDAETNTALITAPPELLERIASDLARVDRPPAQVAIEAVVTEVSEEGRKELGLDWTVETPDRPETYSAGFSQLQGLTQLMLQTPYTKLMTNLRRLVSDGKATIRANPRLTVLDGGTADIFVGEDRYFKIVTGSEATPFTRLEAINVGVSLSISPRVAQNGEITLTVKPTVSDVTGQVGDDLPVVSRRQITTTVRVRNGETLALGGLVQESEETVTNRVPVLGDLPVLRFLFSSTKERRVSSEVVVLITPRLVDMGGHGS</sequence>
<dbReference type="GO" id="GO:0009279">
    <property type="term" value="C:cell outer membrane"/>
    <property type="evidence" value="ECO:0007669"/>
    <property type="project" value="UniProtKB-SubCell"/>
</dbReference>
<organism evidence="9 10">
    <name type="scientific">Limnochorda pilosa</name>
    <dbReference type="NCBI Taxonomy" id="1555112"/>
    <lineage>
        <taxon>Bacteria</taxon>
        <taxon>Bacillati</taxon>
        <taxon>Bacillota</taxon>
        <taxon>Limnochordia</taxon>
        <taxon>Limnochordales</taxon>
        <taxon>Limnochordaceae</taxon>
        <taxon>Limnochorda</taxon>
    </lineage>
</organism>